<organism evidence="2 3">
    <name type="scientific">Pleurodeles waltl</name>
    <name type="common">Iberian ribbed newt</name>
    <dbReference type="NCBI Taxonomy" id="8319"/>
    <lineage>
        <taxon>Eukaryota</taxon>
        <taxon>Metazoa</taxon>
        <taxon>Chordata</taxon>
        <taxon>Craniata</taxon>
        <taxon>Vertebrata</taxon>
        <taxon>Euteleostomi</taxon>
        <taxon>Amphibia</taxon>
        <taxon>Batrachia</taxon>
        <taxon>Caudata</taxon>
        <taxon>Salamandroidea</taxon>
        <taxon>Salamandridae</taxon>
        <taxon>Pleurodelinae</taxon>
        <taxon>Pleurodeles</taxon>
    </lineage>
</organism>
<evidence type="ECO:0000313" key="2">
    <source>
        <dbReference type="EMBL" id="KAJ1154960.1"/>
    </source>
</evidence>
<evidence type="ECO:0000313" key="3">
    <source>
        <dbReference type="Proteomes" id="UP001066276"/>
    </source>
</evidence>
<dbReference type="AlphaFoldDB" id="A0AAV7RTZ4"/>
<protein>
    <submittedName>
        <fullName evidence="2">Uncharacterized protein</fullName>
    </submittedName>
</protein>
<proteinExistence type="predicted"/>
<dbReference type="EMBL" id="JANPWB010000009">
    <property type="protein sequence ID" value="KAJ1154960.1"/>
    <property type="molecule type" value="Genomic_DNA"/>
</dbReference>
<sequence length="89" mass="10074">MRDSLKKKKAGRRNRDGVAGTQRKKLKQEDGRGEVAEQPEEEEKREKTASGDPGAQQESREAAAGNGESEKASHARLWRAWLFQVRDRL</sequence>
<dbReference type="Proteomes" id="UP001066276">
    <property type="component" value="Chromosome 5"/>
</dbReference>
<evidence type="ECO:0000256" key="1">
    <source>
        <dbReference type="SAM" id="MobiDB-lite"/>
    </source>
</evidence>
<feature type="compositionally biased region" description="Basic residues" evidence="1">
    <location>
        <begin position="1"/>
        <end position="12"/>
    </location>
</feature>
<keyword evidence="3" id="KW-1185">Reference proteome</keyword>
<reference evidence="2" key="1">
    <citation type="journal article" date="2022" name="bioRxiv">
        <title>Sequencing and chromosome-scale assembly of the giantPleurodeles waltlgenome.</title>
        <authorList>
            <person name="Brown T."/>
            <person name="Elewa A."/>
            <person name="Iarovenko S."/>
            <person name="Subramanian E."/>
            <person name="Araus A.J."/>
            <person name="Petzold A."/>
            <person name="Susuki M."/>
            <person name="Suzuki K.-i.T."/>
            <person name="Hayashi T."/>
            <person name="Toyoda A."/>
            <person name="Oliveira C."/>
            <person name="Osipova E."/>
            <person name="Leigh N.D."/>
            <person name="Simon A."/>
            <person name="Yun M.H."/>
        </authorList>
    </citation>
    <scope>NUCLEOTIDE SEQUENCE</scope>
    <source>
        <strain evidence="2">20211129_DDA</strain>
        <tissue evidence="2">Liver</tissue>
    </source>
</reference>
<gene>
    <name evidence="2" type="ORF">NDU88_007699</name>
</gene>
<feature type="region of interest" description="Disordered" evidence="1">
    <location>
        <begin position="1"/>
        <end position="77"/>
    </location>
</feature>
<name>A0AAV7RTZ4_PLEWA</name>
<accession>A0AAV7RTZ4</accession>
<comment type="caution">
    <text evidence="2">The sequence shown here is derived from an EMBL/GenBank/DDBJ whole genome shotgun (WGS) entry which is preliminary data.</text>
</comment>